<dbReference type="AlphaFoldDB" id="E6TWC7"/>
<dbReference type="Proteomes" id="UP000001401">
    <property type="component" value="Chromosome"/>
</dbReference>
<dbReference type="GO" id="GO:0016740">
    <property type="term" value="F:transferase activity"/>
    <property type="evidence" value="ECO:0007669"/>
    <property type="project" value="UniProtKB-KW"/>
</dbReference>
<gene>
    <name evidence="2" type="ordered locus">Bcell_2830</name>
</gene>
<name>E6TWC7_EVAC2</name>
<feature type="domain" description="Glycosyltransferase 2-like" evidence="1">
    <location>
        <begin position="5"/>
        <end position="141"/>
    </location>
</feature>
<dbReference type="HOGENOM" id="CLU_1101404_0_0_9"/>
<accession>E6TWC7</accession>
<dbReference type="KEGG" id="bco:Bcell_2830"/>
<keyword evidence="2" id="KW-0808">Transferase</keyword>
<organism evidence="2 3">
    <name type="scientific">Evansella cellulosilytica (strain ATCC 21833 / DSM 2522 / FERM P-1141 / JCM 9156 / N-4)</name>
    <name type="common">Bacillus cellulosilyticus</name>
    <dbReference type="NCBI Taxonomy" id="649639"/>
    <lineage>
        <taxon>Bacteria</taxon>
        <taxon>Bacillati</taxon>
        <taxon>Bacillota</taxon>
        <taxon>Bacilli</taxon>
        <taxon>Bacillales</taxon>
        <taxon>Bacillaceae</taxon>
        <taxon>Evansella</taxon>
    </lineage>
</organism>
<protein>
    <submittedName>
        <fullName evidence="2">Glycosyl transferase family 2</fullName>
    </submittedName>
</protein>
<reference evidence="2" key="1">
    <citation type="submission" date="2010-12" db="EMBL/GenBank/DDBJ databases">
        <title>Complete sequence of Bacillus cellulosilyticus DSM 2522.</title>
        <authorList>
            <consortium name="US DOE Joint Genome Institute"/>
            <person name="Lucas S."/>
            <person name="Copeland A."/>
            <person name="Lapidus A."/>
            <person name="Cheng J.-F."/>
            <person name="Bruce D."/>
            <person name="Goodwin L."/>
            <person name="Pitluck S."/>
            <person name="Chertkov O."/>
            <person name="Detter J.C."/>
            <person name="Han C."/>
            <person name="Tapia R."/>
            <person name="Land M."/>
            <person name="Hauser L."/>
            <person name="Jeffries C."/>
            <person name="Kyrpides N."/>
            <person name="Ivanova N."/>
            <person name="Mikhailova N."/>
            <person name="Brumm P."/>
            <person name="Mead D."/>
            <person name="Woyke T."/>
        </authorList>
    </citation>
    <scope>NUCLEOTIDE SEQUENCE [LARGE SCALE GENOMIC DNA]</scope>
    <source>
        <strain evidence="2">DSM 2522</strain>
    </source>
</reference>
<dbReference type="SUPFAM" id="SSF53448">
    <property type="entry name" value="Nucleotide-diphospho-sugar transferases"/>
    <property type="match status" value="1"/>
</dbReference>
<dbReference type="InterPro" id="IPR029044">
    <property type="entry name" value="Nucleotide-diphossugar_trans"/>
</dbReference>
<dbReference type="Pfam" id="PF00535">
    <property type="entry name" value="Glycos_transf_2"/>
    <property type="match status" value="1"/>
</dbReference>
<sequence length="228" mass="26791">MNVSVITCTMREDCMENMIRNFLHQTWQKKELIIILNNDKMNLEQCLKYVSQYQEKIKVYQLPEKTTLGSCINFAVSKARYNYIAKFDDDDFYSPFYLDEAMHAFRTTEALVVGKRTVYTYFINSQELGIHHPGFEGKYVHSVRGATIVFNKRIYKNIQFPDLNRGEDGGFFLQCQKHGYKIFSTNKENFVCLRNDISKQTEKNDRLKEGCISIIKTKNYEKLVTSTK</sequence>
<proteinExistence type="predicted"/>
<evidence type="ECO:0000259" key="1">
    <source>
        <dbReference type="Pfam" id="PF00535"/>
    </source>
</evidence>
<dbReference type="Gene3D" id="3.90.550.10">
    <property type="entry name" value="Spore Coat Polysaccharide Biosynthesis Protein SpsA, Chain A"/>
    <property type="match status" value="1"/>
</dbReference>
<dbReference type="CDD" id="cd00761">
    <property type="entry name" value="Glyco_tranf_GTA_type"/>
    <property type="match status" value="1"/>
</dbReference>
<dbReference type="eggNOG" id="COG1215">
    <property type="taxonomic scope" value="Bacteria"/>
</dbReference>
<evidence type="ECO:0000313" key="3">
    <source>
        <dbReference type="Proteomes" id="UP000001401"/>
    </source>
</evidence>
<dbReference type="InterPro" id="IPR001173">
    <property type="entry name" value="Glyco_trans_2-like"/>
</dbReference>
<dbReference type="STRING" id="649639.Bcell_2830"/>
<evidence type="ECO:0000313" key="2">
    <source>
        <dbReference type="EMBL" id="ADU31083.1"/>
    </source>
</evidence>
<dbReference type="RefSeq" id="WP_013489415.1">
    <property type="nucleotide sequence ID" value="NC_014829.1"/>
</dbReference>
<dbReference type="OrthoDB" id="6713581at2"/>
<keyword evidence="3" id="KW-1185">Reference proteome</keyword>
<dbReference type="EMBL" id="CP002394">
    <property type="protein sequence ID" value="ADU31083.1"/>
    <property type="molecule type" value="Genomic_DNA"/>
</dbReference>